<keyword evidence="2" id="KW-1185">Reference proteome</keyword>
<feature type="non-terminal residue" evidence="1">
    <location>
        <position position="55"/>
    </location>
</feature>
<feature type="non-terminal residue" evidence="1">
    <location>
        <position position="1"/>
    </location>
</feature>
<evidence type="ECO:0000313" key="1">
    <source>
        <dbReference type="EMBL" id="KAI4833465.1"/>
    </source>
</evidence>
<sequence length="55" mass="5866">TGSPGSLSCMAKRDMITKAAIQMAGADFTFLWLGVMTAASAAFQKHNCFPLLLFP</sequence>
<organism evidence="1 2">
    <name type="scientific">Chaenocephalus aceratus</name>
    <name type="common">Blackfin icefish</name>
    <name type="synonym">Chaenichthys aceratus</name>
    <dbReference type="NCBI Taxonomy" id="36190"/>
    <lineage>
        <taxon>Eukaryota</taxon>
        <taxon>Metazoa</taxon>
        <taxon>Chordata</taxon>
        <taxon>Craniata</taxon>
        <taxon>Vertebrata</taxon>
        <taxon>Euteleostomi</taxon>
        <taxon>Actinopterygii</taxon>
        <taxon>Neopterygii</taxon>
        <taxon>Teleostei</taxon>
        <taxon>Neoteleostei</taxon>
        <taxon>Acanthomorphata</taxon>
        <taxon>Eupercaria</taxon>
        <taxon>Perciformes</taxon>
        <taxon>Notothenioidei</taxon>
        <taxon>Channichthyidae</taxon>
        <taxon>Chaenocephalus</taxon>
    </lineage>
</organism>
<comment type="caution">
    <text evidence="1">The sequence shown here is derived from an EMBL/GenBank/DDBJ whole genome shotgun (WGS) entry which is preliminary data.</text>
</comment>
<protein>
    <submittedName>
        <fullName evidence="1">Uncharacterized protein</fullName>
    </submittedName>
</protein>
<proteinExistence type="predicted"/>
<reference evidence="1" key="1">
    <citation type="submission" date="2022-05" db="EMBL/GenBank/DDBJ databases">
        <title>Chromosome-level genome of Chaenocephalus aceratus.</title>
        <authorList>
            <person name="Park H."/>
        </authorList>
    </citation>
    <scope>NUCLEOTIDE SEQUENCE</scope>
    <source>
        <strain evidence="1">KU_202001</strain>
    </source>
</reference>
<name>A0ACB9Y051_CHAAC</name>
<evidence type="ECO:0000313" key="2">
    <source>
        <dbReference type="Proteomes" id="UP001057452"/>
    </source>
</evidence>
<gene>
    <name evidence="1" type="ORF">KUCAC02_016363</name>
</gene>
<dbReference type="Proteomes" id="UP001057452">
    <property type="component" value="Chromosome 1"/>
</dbReference>
<dbReference type="EMBL" id="CM043785">
    <property type="protein sequence ID" value="KAI4833465.1"/>
    <property type="molecule type" value="Genomic_DNA"/>
</dbReference>
<accession>A0ACB9Y051</accession>